<sequence length="36" mass="3968">MNKSNGTFCFTLTHFRVFLTDTGVYSLSARGSFSCA</sequence>
<reference evidence="1" key="1">
    <citation type="submission" date="2014-11" db="EMBL/GenBank/DDBJ databases">
        <authorList>
            <person name="Amaro Gonzalez C."/>
        </authorList>
    </citation>
    <scope>NUCLEOTIDE SEQUENCE</scope>
</reference>
<evidence type="ECO:0000313" key="1">
    <source>
        <dbReference type="EMBL" id="JAH60323.1"/>
    </source>
</evidence>
<organism evidence="1">
    <name type="scientific">Anguilla anguilla</name>
    <name type="common">European freshwater eel</name>
    <name type="synonym">Muraena anguilla</name>
    <dbReference type="NCBI Taxonomy" id="7936"/>
    <lineage>
        <taxon>Eukaryota</taxon>
        <taxon>Metazoa</taxon>
        <taxon>Chordata</taxon>
        <taxon>Craniata</taxon>
        <taxon>Vertebrata</taxon>
        <taxon>Euteleostomi</taxon>
        <taxon>Actinopterygii</taxon>
        <taxon>Neopterygii</taxon>
        <taxon>Teleostei</taxon>
        <taxon>Anguilliformes</taxon>
        <taxon>Anguillidae</taxon>
        <taxon>Anguilla</taxon>
    </lineage>
</organism>
<reference evidence="1" key="2">
    <citation type="journal article" date="2015" name="Fish Shellfish Immunol.">
        <title>Early steps in the European eel (Anguilla anguilla)-Vibrio vulnificus interaction in the gills: Role of the RtxA13 toxin.</title>
        <authorList>
            <person name="Callol A."/>
            <person name="Pajuelo D."/>
            <person name="Ebbesson L."/>
            <person name="Teles M."/>
            <person name="MacKenzie S."/>
            <person name="Amaro C."/>
        </authorList>
    </citation>
    <scope>NUCLEOTIDE SEQUENCE</scope>
</reference>
<proteinExistence type="predicted"/>
<name>A0A0E9U5T9_ANGAN</name>
<accession>A0A0E9U5T9</accession>
<protein>
    <submittedName>
        <fullName evidence="1">Uncharacterized protein</fullName>
    </submittedName>
</protein>
<dbReference type="EMBL" id="GBXM01048254">
    <property type="protein sequence ID" value="JAH60323.1"/>
    <property type="molecule type" value="Transcribed_RNA"/>
</dbReference>
<dbReference type="AlphaFoldDB" id="A0A0E9U5T9"/>